<reference evidence="1" key="1">
    <citation type="journal article" date="2020" name="Stud. Mycol.">
        <title>101 Dothideomycetes genomes: a test case for predicting lifestyles and emergence of pathogens.</title>
        <authorList>
            <person name="Haridas S."/>
            <person name="Albert R."/>
            <person name="Binder M."/>
            <person name="Bloem J."/>
            <person name="Labutti K."/>
            <person name="Salamov A."/>
            <person name="Andreopoulos B."/>
            <person name="Baker S."/>
            <person name="Barry K."/>
            <person name="Bills G."/>
            <person name="Bluhm B."/>
            <person name="Cannon C."/>
            <person name="Castanera R."/>
            <person name="Culley D."/>
            <person name="Daum C."/>
            <person name="Ezra D."/>
            <person name="Gonzalez J."/>
            <person name="Henrissat B."/>
            <person name="Kuo A."/>
            <person name="Liang C."/>
            <person name="Lipzen A."/>
            <person name="Lutzoni F."/>
            <person name="Magnuson J."/>
            <person name="Mondo S."/>
            <person name="Nolan M."/>
            <person name="Ohm R."/>
            <person name="Pangilinan J."/>
            <person name="Park H.-J."/>
            <person name="Ramirez L."/>
            <person name="Alfaro M."/>
            <person name="Sun H."/>
            <person name="Tritt A."/>
            <person name="Yoshinaga Y."/>
            <person name="Zwiers L.-H."/>
            <person name="Turgeon B."/>
            <person name="Goodwin S."/>
            <person name="Spatafora J."/>
            <person name="Crous P."/>
            <person name="Grigoriev I."/>
        </authorList>
    </citation>
    <scope>NUCLEOTIDE SEQUENCE</scope>
    <source>
        <strain evidence="1">CBS 109.77</strain>
    </source>
</reference>
<name>A0A6A6WW71_9PLEO</name>
<proteinExistence type="predicted"/>
<organism evidence="1 2">
    <name type="scientific">Melanomma pulvis-pyrius CBS 109.77</name>
    <dbReference type="NCBI Taxonomy" id="1314802"/>
    <lineage>
        <taxon>Eukaryota</taxon>
        <taxon>Fungi</taxon>
        <taxon>Dikarya</taxon>
        <taxon>Ascomycota</taxon>
        <taxon>Pezizomycotina</taxon>
        <taxon>Dothideomycetes</taxon>
        <taxon>Pleosporomycetidae</taxon>
        <taxon>Pleosporales</taxon>
        <taxon>Melanommataceae</taxon>
        <taxon>Melanomma</taxon>
    </lineage>
</organism>
<sequence>MSTESHQTPLPSERTALWECCLIDAELDAFAAQAPLLRREDNNTDYYVVREAELCSAPPAEEIYLEWQYARAICSMRSGNWYEYLMGESDTLLHAYAYGLHLDRGGLPLYSQQAVTGADFRDAVLDALAEFLDDHGFGHFDWQLFDRITARPMAWRLRHLVALYLALTTPPRYHGAATNNRAVPFQIAFRDELSVLPRGWTYRDIWEKFMRSRRCRFHEHLGGGCWRRNR</sequence>
<evidence type="ECO:0000313" key="2">
    <source>
        <dbReference type="Proteomes" id="UP000799757"/>
    </source>
</evidence>
<dbReference type="Proteomes" id="UP000799757">
    <property type="component" value="Unassembled WGS sequence"/>
</dbReference>
<dbReference type="EMBL" id="MU002240">
    <property type="protein sequence ID" value="KAF2788173.1"/>
    <property type="molecule type" value="Genomic_DNA"/>
</dbReference>
<dbReference type="OrthoDB" id="3800395at2759"/>
<dbReference type="AlphaFoldDB" id="A0A6A6WW71"/>
<protein>
    <submittedName>
        <fullName evidence="1">Uncharacterized protein</fullName>
    </submittedName>
</protein>
<keyword evidence="2" id="KW-1185">Reference proteome</keyword>
<evidence type="ECO:0000313" key="1">
    <source>
        <dbReference type="EMBL" id="KAF2788173.1"/>
    </source>
</evidence>
<gene>
    <name evidence="1" type="ORF">K505DRAFT_366705</name>
</gene>
<accession>A0A6A6WW71</accession>